<feature type="transmembrane region" description="Helical" evidence="1">
    <location>
        <begin position="108"/>
        <end position="126"/>
    </location>
</feature>
<dbReference type="InterPro" id="IPR058581">
    <property type="entry name" value="TM_HPP"/>
</dbReference>
<accession>A0A8T9CCW4</accession>
<sequence>MFTSPVNFDIDQYLNRFVPRPRLHLFPKPISRFLGYRSEPPRPVGDVAKWAWACIGAFCGLLVVEAVYQSSGIKEFRTPVVIASLGAAAILEYNAIDSPFSQPRNAILGQLFSAVVGVGITKLFHLNPNFENLRWIAGALSVGVSSAIMGLTKTVYPPAGATALLAATTPDITALGWLLVPLILLGNILLLAVACVLNNIQRRFPLYWWTAADLSPPKEGDVEAEGKASTASSSFDGLEKQESCIFIDSSSVHVPAWVSLEEDEQLLLENLRVKIEGRLRLTGSQDTDTTQV</sequence>
<comment type="caution">
    <text evidence="3">The sequence shown here is derived from an EMBL/GenBank/DDBJ whole genome shotgun (WGS) entry which is preliminary data.</text>
</comment>
<keyword evidence="1" id="KW-0472">Membrane</keyword>
<dbReference type="EMBL" id="QGMK01000191">
    <property type="protein sequence ID" value="TVY83448.1"/>
    <property type="molecule type" value="Genomic_DNA"/>
</dbReference>
<feature type="transmembrane region" description="Helical" evidence="1">
    <location>
        <begin position="172"/>
        <end position="197"/>
    </location>
</feature>
<dbReference type="InterPro" id="IPR007065">
    <property type="entry name" value="HPP"/>
</dbReference>
<dbReference type="Proteomes" id="UP000469558">
    <property type="component" value="Unassembled WGS sequence"/>
</dbReference>
<protein>
    <submittedName>
        <fullName evidence="3">Transmembrane protein</fullName>
    </submittedName>
</protein>
<dbReference type="PANTHER" id="PTHR33741">
    <property type="entry name" value="TRANSMEMBRANE PROTEIN DDB_G0269096-RELATED"/>
    <property type="match status" value="1"/>
</dbReference>
<dbReference type="PANTHER" id="PTHR33741:SF5">
    <property type="entry name" value="TRANSMEMBRANE PROTEIN DDB_G0269096-RELATED"/>
    <property type="match status" value="1"/>
</dbReference>
<feature type="transmembrane region" description="Helical" evidence="1">
    <location>
        <begin position="50"/>
        <end position="68"/>
    </location>
</feature>
<gene>
    <name evidence="3" type="ORF">LSUE1_G001045</name>
</gene>
<evidence type="ECO:0000259" key="2">
    <source>
        <dbReference type="Pfam" id="PF04982"/>
    </source>
</evidence>
<keyword evidence="4" id="KW-1185">Reference proteome</keyword>
<reference evidence="3 4" key="1">
    <citation type="submission" date="2018-05" db="EMBL/GenBank/DDBJ databases">
        <title>Genome sequencing and assembly of the regulated plant pathogen Lachnellula willkommii and related sister species for the development of diagnostic species identification markers.</title>
        <authorList>
            <person name="Giroux E."/>
            <person name="Bilodeau G."/>
        </authorList>
    </citation>
    <scope>NUCLEOTIDE SEQUENCE [LARGE SCALE GENOMIC DNA]</scope>
    <source>
        <strain evidence="3 4">CBS 268.59</strain>
    </source>
</reference>
<dbReference type="Pfam" id="PF04982">
    <property type="entry name" value="TM_HPP"/>
    <property type="match status" value="1"/>
</dbReference>
<organism evidence="3 4">
    <name type="scientific">Lachnellula suecica</name>
    <dbReference type="NCBI Taxonomy" id="602035"/>
    <lineage>
        <taxon>Eukaryota</taxon>
        <taxon>Fungi</taxon>
        <taxon>Dikarya</taxon>
        <taxon>Ascomycota</taxon>
        <taxon>Pezizomycotina</taxon>
        <taxon>Leotiomycetes</taxon>
        <taxon>Helotiales</taxon>
        <taxon>Lachnaceae</taxon>
        <taxon>Lachnellula</taxon>
    </lineage>
</organism>
<evidence type="ECO:0000313" key="4">
    <source>
        <dbReference type="Proteomes" id="UP000469558"/>
    </source>
</evidence>
<dbReference type="AlphaFoldDB" id="A0A8T9CCW4"/>
<dbReference type="OrthoDB" id="2016548at2759"/>
<name>A0A8T9CCW4_9HELO</name>
<feature type="transmembrane region" description="Helical" evidence="1">
    <location>
        <begin position="80"/>
        <end position="96"/>
    </location>
</feature>
<feature type="domain" description="HPP transmembrane region" evidence="2">
    <location>
        <begin position="44"/>
        <end position="205"/>
    </location>
</feature>
<keyword evidence="1" id="KW-1133">Transmembrane helix</keyword>
<proteinExistence type="predicted"/>
<evidence type="ECO:0000256" key="1">
    <source>
        <dbReference type="SAM" id="Phobius"/>
    </source>
</evidence>
<evidence type="ECO:0000313" key="3">
    <source>
        <dbReference type="EMBL" id="TVY83448.1"/>
    </source>
</evidence>
<keyword evidence="1 3" id="KW-0812">Transmembrane</keyword>
<feature type="transmembrane region" description="Helical" evidence="1">
    <location>
        <begin position="133"/>
        <end position="152"/>
    </location>
</feature>